<dbReference type="Ensembl" id="ENSSGRT00000026355.1">
    <property type="protein sequence ID" value="ENSSGRP00000024447.1"/>
    <property type="gene ID" value="ENSSGRG00000014356.1"/>
</dbReference>
<dbReference type="InParanoid" id="A0A672LNN1"/>
<reference evidence="1" key="1">
    <citation type="submission" date="2025-08" db="UniProtKB">
        <authorList>
            <consortium name="Ensembl"/>
        </authorList>
    </citation>
    <scope>IDENTIFICATION</scope>
</reference>
<keyword evidence="2" id="KW-1185">Reference proteome</keyword>
<name>A0A672LNN1_SINGR</name>
<protein>
    <submittedName>
        <fullName evidence="1">Uncharacterized protein</fullName>
    </submittedName>
</protein>
<proteinExistence type="predicted"/>
<organism evidence="1 2">
    <name type="scientific">Sinocyclocheilus grahami</name>
    <name type="common">Dianchi golden-line fish</name>
    <name type="synonym">Barbus grahami</name>
    <dbReference type="NCBI Taxonomy" id="75366"/>
    <lineage>
        <taxon>Eukaryota</taxon>
        <taxon>Metazoa</taxon>
        <taxon>Chordata</taxon>
        <taxon>Craniata</taxon>
        <taxon>Vertebrata</taxon>
        <taxon>Euteleostomi</taxon>
        <taxon>Actinopterygii</taxon>
        <taxon>Neopterygii</taxon>
        <taxon>Teleostei</taxon>
        <taxon>Ostariophysi</taxon>
        <taxon>Cypriniformes</taxon>
        <taxon>Cyprinidae</taxon>
        <taxon>Cyprininae</taxon>
        <taxon>Sinocyclocheilus</taxon>
    </lineage>
</organism>
<evidence type="ECO:0000313" key="1">
    <source>
        <dbReference type="Ensembl" id="ENSSGRP00000024447.1"/>
    </source>
</evidence>
<evidence type="ECO:0000313" key="2">
    <source>
        <dbReference type="Proteomes" id="UP000472262"/>
    </source>
</evidence>
<dbReference type="AlphaFoldDB" id="A0A672LNN1"/>
<accession>A0A672LNN1</accession>
<dbReference type="Proteomes" id="UP000472262">
    <property type="component" value="Unassembled WGS sequence"/>
</dbReference>
<sequence>NAMVQSRPSSAEQDGKWSTGLCECWGDMDDCCCAFWCLPLFVFKTNRRAGGCPSLPLLDCVGCGTPASLAMRAAVRERYVLLHCTKFLFGNDLQQLCNCKHEYSYTKRHPHTNIHAHDPMPTHTLTFHPYDPLPKPCELVAISIFSQHQTN</sequence>
<reference evidence="1" key="2">
    <citation type="submission" date="2025-09" db="UniProtKB">
        <authorList>
            <consortium name="Ensembl"/>
        </authorList>
    </citation>
    <scope>IDENTIFICATION</scope>
</reference>